<feature type="non-terminal residue" evidence="1">
    <location>
        <position position="1"/>
    </location>
</feature>
<feature type="non-terminal residue" evidence="1">
    <location>
        <position position="278"/>
    </location>
</feature>
<accession>A0A146KKS8</accession>
<sequence>SGCPNIFLVNCAYSTVQDVQLKKVGFVSLPNCRYDTFFKVNNSKNTQPPKSNKYETVSNFPHIYELQQFRPKDCQEFKPNQEFILKSSQVSIQQVKSHFKKPLRGLILSKIECINKNQFKECRQLLFCCSPNVQVVEECAFYKCCSMRRFQAKSVKRIGLRAFFGCESLSQINVNDVVLSDPQSFYGCVSLLELRFDYLKEITEYMFASCTSLRQLICPNIEIIHNMAFSGVNVDALNIVTNNQKPIDKLQRSFGRPLRFQEILVDEFRERKLILERI</sequence>
<dbReference type="Pfam" id="PF13306">
    <property type="entry name" value="LRR_5"/>
    <property type="match status" value="1"/>
</dbReference>
<dbReference type="SUPFAM" id="SSF52058">
    <property type="entry name" value="L domain-like"/>
    <property type="match status" value="1"/>
</dbReference>
<protein>
    <submittedName>
        <fullName evidence="1">Leucine rich repeats-containing protein</fullName>
    </submittedName>
</protein>
<reference evidence="1" key="1">
    <citation type="submission" date="2015-07" db="EMBL/GenBank/DDBJ databases">
        <title>Adaptation to a free-living lifestyle via gene acquisitions in the diplomonad Trepomonas sp. PC1.</title>
        <authorList>
            <person name="Xu F."/>
            <person name="Jerlstrom-Hultqvist J."/>
            <person name="Kolisko M."/>
            <person name="Simpson A.G.B."/>
            <person name="Roger A.J."/>
            <person name="Svard S.G."/>
            <person name="Andersson J.O."/>
        </authorList>
    </citation>
    <scope>NUCLEOTIDE SEQUENCE</scope>
    <source>
        <strain evidence="1">PC1</strain>
    </source>
</reference>
<evidence type="ECO:0000313" key="1">
    <source>
        <dbReference type="EMBL" id="JAP96175.1"/>
    </source>
</evidence>
<gene>
    <name evidence="1" type="ORF">TPC1_10578</name>
</gene>
<dbReference type="Gene3D" id="3.80.10.10">
    <property type="entry name" value="Ribonuclease Inhibitor"/>
    <property type="match status" value="1"/>
</dbReference>
<name>A0A146KKS8_9EUKA</name>
<proteinExistence type="predicted"/>
<dbReference type="InterPro" id="IPR026906">
    <property type="entry name" value="LRR_5"/>
</dbReference>
<dbReference type="AlphaFoldDB" id="A0A146KKS8"/>
<organism evidence="1">
    <name type="scientific">Trepomonas sp. PC1</name>
    <dbReference type="NCBI Taxonomy" id="1076344"/>
    <lineage>
        <taxon>Eukaryota</taxon>
        <taxon>Metamonada</taxon>
        <taxon>Diplomonadida</taxon>
        <taxon>Hexamitidae</taxon>
        <taxon>Hexamitinae</taxon>
        <taxon>Trepomonas</taxon>
    </lineage>
</organism>
<dbReference type="EMBL" id="GDID01000431">
    <property type="protein sequence ID" value="JAP96175.1"/>
    <property type="molecule type" value="Transcribed_RNA"/>
</dbReference>
<dbReference type="InterPro" id="IPR032675">
    <property type="entry name" value="LRR_dom_sf"/>
</dbReference>